<evidence type="ECO:0000313" key="3">
    <source>
        <dbReference type="EMBL" id="RYR42917.1"/>
    </source>
</evidence>
<dbReference type="InterPro" id="IPR011009">
    <property type="entry name" value="Kinase-like_dom_sf"/>
</dbReference>
<dbReference type="Gene3D" id="1.10.510.10">
    <property type="entry name" value="Transferase(Phosphotransferase) domain 1"/>
    <property type="match status" value="1"/>
</dbReference>
<feature type="compositionally biased region" description="Low complexity" evidence="1">
    <location>
        <begin position="1"/>
        <end position="27"/>
    </location>
</feature>
<proteinExistence type="predicted"/>
<dbReference type="GO" id="GO:0005524">
    <property type="term" value="F:ATP binding"/>
    <property type="evidence" value="ECO:0007669"/>
    <property type="project" value="InterPro"/>
</dbReference>
<keyword evidence="4" id="KW-1185">Reference proteome</keyword>
<dbReference type="STRING" id="3818.A0A445BW17"/>
<dbReference type="Proteomes" id="UP000289738">
    <property type="component" value="Chromosome A08"/>
</dbReference>
<dbReference type="EMBL" id="SDMP01000008">
    <property type="protein sequence ID" value="RYR42917.1"/>
    <property type="molecule type" value="Genomic_DNA"/>
</dbReference>
<dbReference type="InterPro" id="IPR001245">
    <property type="entry name" value="Ser-Thr/Tyr_kinase_cat_dom"/>
</dbReference>
<organism evidence="3 4">
    <name type="scientific">Arachis hypogaea</name>
    <name type="common">Peanut</name>
    <dbReference type="NCBI Taxonomy" id="3818"/>
    <lineage>
        <taxon>Eukaryota</taxon>
        <taxon>Viridiplantae</taxon>
        <taxon>Streptophyta</taxon>
        <taxon>Embryophyta</taxon>
        <taxon>Tracheophyta</taxon>
        <taxon>Spermatophyta</taxon>
        <taxon>Magnoliopsida</taxon>
        <taxon>eudicotyledons</taxon>
        <taxon>Gunneridae</taxon>
        <taxon>Pentapetalae</taxon>
        <taxon>rosids</taxon>
        <taxon>fabids</taxon>
        <taxon>Fabales</taxon>
        <taxon>Fabaceae</taxon>
        <taxon>Papilionoideae</taxon>
        <taxon>50 kb inversion clade</taxon>
        <taxon>dalbergioids sensu lato</taxon>
        <taxon>Dalbergieae</taxon>
        <taxon>Pterocarpus clade</taxon>
        <taxon>Arachis</taxon>
    </lineage>
</organism>
<comment type="caution">
    <text evidence="3">The sequence shown here is derived from an EMBL/GenBank/DDBJ whole genome shotgun (WGS) entry which is preliminary data.</text>
</comment>
<evidence type="ECO:0000259" key="2">
    <source>
        <dbReference type="PROSITE" id="PS50011"/>
    </source>
</evidence>
<feature type="region of interest" description="Disordered" evidence="1">
    <location>
        <begin position="398"/>
        <end position="480"/>
    </location>
</feature>
<feature type="compositionally biased region" description="Low complexity" evidence="1">
    <location>
        <begin position="42"/>
        <end position="71"/>
    </location>
</feature>
<name>A0A445BW17_ARAHY</name>
<feature type="compositionally biased region" description="Polar residues" evidence="1">
    <location>
        <begin position="418"/>
        <end position="433"/>
    </location>
</feature>
<dbReference type="AlphaFoldDB" id="A0A445BW17"/>
<dbReference type="PANTHER" id="PTHR46863:SF1">
    <property type="entry name" value="PROTEIN KINASE SUPERFAMILY PROTEIN"/>
    <property type="match status" value="1"/>
</dbReference>
<dbReference type="SUPFAM" id="SSF56112">
    <property type="entry name" value="Protein kinase-like (PK-like)"/>
    <property type="match status" value="1"/>
</dbReference>
<dbReference type="PROSITE" id="PS50011">
    <property type="entry name" value="PROTEIN_KINASE_DOM"/>
    <property type="match status" value="1"/>
</dbReference>
<reference evidence="3 4" key="1">
    <citation type="submission" date="2019-01" db="EMBL/GenBank/DDBJ databases">
        <title>Sequencing of cultivated peanut Arachis hypogaea provides insights into genome evolution and oil improvement.</title>
        <authorList>
            <person name="Chen X."/>
        </authorList>
    </citation>
    <scope>NUCLEOTIDE SEQUENCE [LARGE SCALE GENOMIC DNA]</scope>
    <source>
        <strain evidence="4">cv. Fuhuasheng</strain>
        <tissue evidence="3">Leaves</tissue>
    </source>
</reference>
<dbReference type="InterPro" id="IPR000719">
    <property type="entry name" value="Prot_kinase_dom"/>
</dbReference>
<feature type="compositionally biased region" description="Polar residues" evidence="1">
    <location>
        <begin position="28"/>
        <end position="39"/>
    </location>
</feature>
<sequence length="480" mass="52318">MATNAANPTSSPRPSRNPASRSNSQPSTQAQTPRTSTPKPTAPSRFSPTATATATTTSYSDPTTSSSYGSFSTTGYRLSSDNSISSRTSLTHLRDTLPENPNIYDFSEICVATNNFLAKRYSSSSSTPSWRCTLRGADVIVFQRKFRRKLETSQLRERLSLICRSHIVSIIKLLGASISGDHIYLVYEFVHGANLSECLRNKINTHFTVLSTWLSRMQVATDVAHGLDYVHNKTGLSITFVHNHIKSSAIVITEPNFNARVCHFGAAQLCGEIQEEESDVAAAKLGEIEEEPLASPSPARSEKWKRSGGSGMQFEGVRGYMSPEFQATGVATQKSDVYAFGVVMLELLSGEEPLRFRYDKKSGEFVRTSVIDAARAAVDGGEGALRRWVDKRLKDSFPVESVEQSSPTATNPPHVEQKSANHSVANEGNSNANAAPVPDQESGPLVAAVVTQSMPLKVPFRTPTQSSSRPAPRPFRPKQT</sequence>
<accession>A0A445BW17</accession>
<dbReference type="GO" id="GO:0004672">
    <property type="term" value="F:protein kinase activity"/>
    <property type="evidence" value="ECO:0007669"/>
    <property type="project" value="InterPro"/>
</dbReference>
<feature type="region of interest" description="Disordered" evidence="1">
    <location>
        <begin position="1"/>
        <end position="71"/>
    </location>
</feature>
<protein>
    <recommendedName>
        <fullName evidence="2">Protein kinase domain-containing protein</fullName>
    </recommendedName>
</protein>
<evidence type="ECO:0000313" key="4">
    <source>
        <dbReference type="Proteomes" id="UP000289738"/>
    </source>
</evidence>
<feature type="compositionally biased region" description="Polar residues" evidence="1">
    <location>
        <begin position="402"/>
        <end position="411"/>
    </location>
</feature>
<dbReference type="PANTHER" id="PTHR46863">
    <property type="entry name" value="OS09G0572100 PROTEIN"/>
    <property type="match status" value="1"/>
</dbReference>
<dbReference type="Pfam" id="PF07714">
    <property type="entry name" value="PK_Tyr_Ser-Thr"/>
    <property type="match status" value="2"/>
</dbReference>
<dbReference type="Gene3D" id="3.30.200.20">
    <property type="entry name" value="Phosphorylase Kinase, domain 1"/>
    <property type="match status" value="1"/>
</dbReference>
<evidence type="ECO:0000256" key="1">
    <source>
        <dbReference type="SAM" id="MobiDB-lite"/>
    </source>
</evidence>
<gene>
    <name evidence="3" type="ORF">Ahy_A08g039349</name>
</gene>
<feature type="domain" description="Protein kinase" evidence="2">
    <location>
        <begin position="115"/>
        <end position="409"/>
    </location>
</feature>